<evidence type="ECO:0000313" key="2">
    <source>
        <dbReference type="Proteomes" id="UP000752696"/>
    </source>
</evidence>
<reference evidence="1" key="1">
    <citation type="submission" date="2020-07" db="EMBL/GenBank/DDBJ databases">
        <authorList>
            <person name="Nazaruddin N."/>
        </authorList>
    </citation>
    <scope>NUCLEOTIDE SEQUENCE</scope>
</reference>
<dbReference type="EMBL" id="CAJDYZ010011807">
    <property type="protein sequence ID" value="CAD1480097.1"/>
    <property type="molecule type" value="Genomic_DNA"/>
</dbReference>
<sequence length="39" mass="4076">MASGIMDALQVFLKGAATANTLAKFVIDALNVFMNAGIF</sequence>
<dbReference type="Proteomes" id="UP000752696">
    <property type="component" value="Unassembled WGS sequence"/>
</dbReference>
<accession>A0A6V7HJQ0</accession>
<evidence type="ECO:0000313" key="1">
    <source>
        <dbReference type="EMBL" id="CAD1480097.1"/>
    </source>
</evidence>
<proteinExistence type="predicted"/>
<gene>
    <name evidence="1" type="ORF">MHI_LOCUS896686</name>
</gene>
<comment type="caution">
    <text evidence="1">The sequence shown here is derived from an EMBL/GenBank/DDBJ whole genome shotgun (WGS) entry which is preliminary data.</text>
</comment>
<dbReference type="AlphaFoldDB" id="A0A6V7HJQ0"/>
<organism evidence="1 2">
    <name type="scientific">Heterotrigona itama</name>
    <dbReference type="NCBI Taxonomy" id="395501"/>
    <lineage>
        <taxon>Eukaryota</taxon>
        <taxon>Metazoa</taxon>
        <taxon>Ecdysozoa</taxon>
        <taxon>Arthropoda</taxon>
        <taxon>Hexapoda</taxon>
        <taxon>Insecta</taxon>
        <taxon>Pterygota</taxon>
        <taxon>Neoptera</taxon>
        <taxon>Endopterygota</taxon>
        <taxon>Hymenoptera</taxon>
        <taxon>Apocrita</taxon>
        <taxon>Aculeata</taxon>
        <taxon>Apoidea</taxon>
        <taxon>Anthophila</taxon>
        <taxon>Apidae</taxon>
        <taxon>Heterotrigona</taxon>
    </lineage>
</organism>
<name>A0A6V7HJQ0_9HYME</name>
<protein>
    <submittedName>
        <fullName evidence="1">Uncharacterized protein</fullName>
    </submittedName>
</protein>
<keyword evidence="2" id="KW-1185">Reference proteome</keyword>